<protein>
    <submittedName>
        <fullName evidence="1">Amidohydrolase</fullName>
    </submittedName>
</protein>
<sequence>PDPGATAAVRAAHQAAFGAARVTGWPASSATEDFPLLTGAGGHLHGRPGIRGAYWMLGSVGPTQWAAAPGTGPAEKFRGLPHNHSPRYLPSVRLTLDTGTAALVTAALAQLDPVAE</sequence>
<evidence type="ECO:0000313" key="2">
    <source>
        <dbReference type="Proteomes" id="UP000470520"/>
    </source>
</evidence>
<dbReference type="AlphaFoldDB" id="A0A7K3QN73"/>
<name>A0A7K3QN73_9ACTN</name>
<dbReference type="EMBL" id="JAAGMR010000072">
    <property type="protein sequence ID" value="NEB91333.1"/>
    <property type="molecule type" value="Genomic_DNA"/>
</dbReference>
<organism evidence="1 2">
    <name type="scientific">Streptomyces bauhiniae</name>
    <dbReference type="NCBI Taxonomy" id="2340725"/>
    <lineage>
        <taxon>Bacteria</taxon>
        <taxon>Bacillati</taxon>
        <taxon>Actinomycetota</taxon>
        <taxon>Actinomycetes</taxon>
        <taxon>Kitasatosporales</taxon>
        <taxon>Streptomycetaceae</taxon>
        <taxon>Streptomyces</taxon>
    </lineage>
</organism>
<dbReference type="Gene3D" id="3.40.630.10">
    <property type="entry name" value="Zn peptidases"/>
    <property type="match status" value="1"/>
</dbReference>
<dbReference type="GO" id="GO:0016787">
    <property type="term" value="F:hydrolase activity"/>
    <property type="evidence" value="ECO:0007669"/>
    <property type="project" value="UniProtKB-KW"/>
</dbReference>
<proteinExistence type="predicted"/>
<dbReference type="Proteomes" id="UP000470520">
    <property type="component" value="Unassembled WGS sequence"/>
</dbReference>
<gene>
    <name evidence="1" type="ORF">G3I21_06275</name>
</gene>
<comment type="caution">
    <text evidence="1">The sequence shown here is derived from an EMBL/GenBank/DDBJ whole genome shotgun (WGS) entry which is preliminary data.</text>
</comment>
<keyword evidence="1" id="KW-0378">Hydrolase</keyword>
<evidence type="ECO:0000313" key="1">
    <source>
        <dbReference type="EMBL" id="NEB91333.1"/>
    </source>
</evidence>
<reference evidence="1 2" key="1">
    <citation type="submission" date="2020-01" db="EMBL/GenBank/DDBJ databases">
        <title>Insect and environment-associated Actinomycetes.</title>
        <authorList>
            <person name="Currrie C."/>
            <person name="Chevrette M."/>
            <person name="Carlson C."/>
            <person name="Stubbendieck R."/>
            <person name="Wendt-Pienkowski E."/>
        </authorList>
    </citation>
    <scope>NUCLEOTIDE SEQUENCE [LARGE SCALE GENOMIC DNA]</scope>
    <source>
        <strain evidence="1 2">SID7754</strain>
    </source>
</reference>
<accession>A0A7K3QN73</accession>
<feature type="non-terminal residue" evidence="1">
    <location>
        <position position="1"/>
    </location>
</feature>